<comment type="caution">
    <text evidence="3">The sequence shown here is derived from an EMBL/GenBank/DDBJ whole genome shotgun (WGS) entry which is preliminary data.</text>
</comment>
<dbReference type="InterPro" id="IPR011705">
    <property type="entry name" value="BACK"/>
</dbReference>
<dbReference type="InterPro" id="IPR000210">
    <property type="entry name" value="BTB/POZ_dom"/>
</dbReference>
<evidence type="ECO:0000313" key="4">
    <source>
        <dbReference type="Proteomes" id="UP000288716"/>
    </source>
</evidence>
<protein>
    <recommendedName>
        <fullName evidence="2">BTB domain-containing protein</fullName>
    </recommendedName>
</protein>
<reference evidence="3 4" key="1">
    <citation type="journal article" date="2018" name="Gigascience">
        <title>Genomes of trombidid mites reveal novel predicted allergens and laterally-transferred genes associated with secondary metabolism.</title>
        <authorList>
            <person name="Dong X."/>
            <person name="Chaisiri K."/>
            <person name="Xia D."/>
            <person name="Armstrong S.D."/>
            <person name="Fang Y."/>
            <person name="Donnelly M.J."/>
            <person name="Kadowaki T."/>
            <person name="McGarry J.W."/>
            <person name="Darby A.C."/>
            <person name="Makepeace B.L."/>
        </authorList>
    </citation>
    <scope>NUCLEOTIDE SEQUENCE [LARGE SCALE GENOMIC DNA]</scope>
    <source>
        <strain evidence="3">UoL-UT</strain>
    </source>
</reference>
<name>A0A443S8B6_9ACAR</name>
<evidence type="ECO:0000256" key="1">
    <source>
        <dbReference type="SAM" id="Phobius"/>
    </source>
</evidence>
<dbReference type="SMART" id="SM00225">
    <property type="entry name" value="BTB"/>
    <property type="match status" value="1"/>
</dbReference>
<dbReference type="InterPro" id="IPR011333">
    <property type="entry name" value="SKP1/BTB/POZ_sf"/>
</dbReference>
<sequence length="378" mass="43880">MYGLSRTLMDNIRKDVEFRDLTFIVAEEEIMVNRTLMAASCVYFKTMLYGNTNEAKQSKIVLTSTPLEAFKKVIEFIYTSDCSIAQLHEDRLMDLLSLAQMYQFKELLDFLFRRLNLEKYSVEFIVGLYDLSCNTLMDKWRNECLKYFDQLFQSDVNESIFAIFSKQLVCELTARDSFCVDEIDLFKCLLNWSNKNGKGQSAEIFRNVRLNLISVTDFNNIIMPTKLISSDDFLIAFERQPFAERVSICNHSSCTNIMDKVKVGDKFYTTDVGSINVLENESVHFEMKKLRCKMNYIQLRFSYIPRNAFVVSVKNNHNQHVSVGPLNLLEEAYYLSDYALYELTFNDSTVIVVRITFTVAICLVIGKNTITCGKRKQK</sequence>
<evidence type="ECO:0000313" key="3">
    <source>
        <dbReference type="EMBL" id="RWS23751.1"/>
    </source>
</evidence>
<feature type="transmembrane region" description="Helical" evidence="1">
    <location>
        <begin position="351"/>
        <end position="370"/>
    </location>
</feature>
<dbReference type="SMART" id="SM00875">
    <property type="entry name" value="BACK"/>
    <property type="match status" value="1"/>
</dbReference>
<dbReference type="OrthoDB" id="6420239at2759"/>
<dbReference type="Gene3D" id="1.25.40.420">
    <property type="match status" value="1"/>
</dbReference>
<feature type="domain" description="BTB" evidence="2">
    <location>
        <begin position="19"/>
        <end position="86"/>
    </location>
</feature>
<dbReference type="STRING" id="299467.A0A443S8B6"/>
<dbReference type="EMBL" id="NCKV01005931">
    <property type="protein sequence ID" value="RWS23751.1"/>
    <property type="molecule type" value="Genomic_DNA"/>
</dbReference>
<organism evidence="3 4">
    <name type="scientific">Leptotrombidium deliense</name>
    <dbReference type="NCBI Taxonomy" id="299467"/>
    <lineage>
        <taxon>Eukaryota</taxon>
        <taxon>Metazoa</taxon>
        <taxon>Ecdysozoa</taxon>
        <taxon>Arthropoda</taxon>
        <taxon>Chelicerata</taxon>
        <taxon>Arachnida</taxon>
        <taxon>Acari</taxon>
        <taxon>Acariformes</taxon>
        <taxon>Trombidiformes</taxon>
        <taxon>Prostigmata</taxon>
        <taxon>Anystina</taxon>
        <taxon>Parasitengona</taxon>
        <taxon>Trombiculoidea</taxon>
        <taxon>Trombiculidae</taxon>
        <taxon>Leptotrombidium</taxon>
    </lineage>
</organism>
<evidence type="ECO:0000259" key="2">
    <source>
        <dbReference type="PROSITE" id="PS50097"/>
    </source>
</evidence>
<keyword evidence="1" id="KW-0812">Transmembrane</keyword>
<accession>A0A443S8B6</accession>
<dbReference type="Pfam" id="PF00651">
    <property type="entry name" value="BTB"/>
    <property type="match status" value="1"/>
</dbReference>
<dbReference type="InterPro" id="IPR052407">
    <property type="entry name" value="BTB_POZ_domain_cont_9"/>
</dbReference>
<dbReference type="SUPFAM" id="SSF54695">
    <property type="entry name" value="POZ domain"/>
    <property type="match status" value="1"/>
</dbReference>
<dbReference type="Pfam" id="PF07707">
    <property type="entry name" value="BACK"/>
    <property type="match status" value="1"/>
</dbReference>
<dbReference type="AlphaFoldDB" id="A0A443S8B6"/>
<gene>
    <name evidence="3" type="ORF">B4U80_13323</name>
</gene>
<keyword evidence="1" id="KW-0472">Membrane</keyword>
<dbReference type="Proteomes" id="UP000288716">
    <property type="component" value="Unassembled WGS sequence"/>
</dbReference>
<dbReference type="Gene3D" id="3.30.710.10">
    <property type="entry name" value="Potassium Channel Kv1.1, Chain A"/>
    <property type="match status" value="1"/>
</dbReference>
<dbReference type="PANTHER" id="PTHR46306">
    <property type="entry name" value="BTB/POZ DOMAIN-CONTAINING PROTEIN 9"/>
    <property type="match status" value="1"/>
</dbReference>
<keyword evidence="1" id="KW-1133">Transmembrane helix</keyword>
<dbReference type="PANTHER" id="PTHR46306:SF1">
    <property type="entry name" value="BTB_POZ DOMAIN-CONTAINING PROTEIN 9"/>
    <property type="match status" value="1"/>
</dbReference>
<dbReference type="VEuPathDB" id="VectorBase:LDEU008289"/>
<keyword evidence="4" id="KW-1185">Reference proteome</keyword>
<dbReference type="PROSITE" id="PS50097">
    <property type="entry name" value="BTB"/>
    <property type="match status" value="1"/>
</dbReference>
<proteinExistence type="predicted"/>
<dbReference type="GO" id="GO:0005737">
    <property type="term" value="C:cytoplasm"/>
    <property type="evidence" value="ECO:0007669"/>
    <property type="project" value="TreeGrafter"/>
</dbReference>